<dbReference type="Gene3D" id="3.40.470.10">
    <property type="entry name" value="Uracil-DNA glycosylase-like domain"/>
    <property type="match status" value="1"/>
</dbReference>
<dbReference type="PANTHER" id="PTHR13235:SF2">
    <property type="entry name" value="SINGLE-STRAND SELECTIVE MONOFUNCTIONAL URACIL DNA GLYCOSYLASE"/>
    <property type="match status" value="1"/>
</dbReference>
<sequence length="166" mass="19359">NKQKFTIKTISEVPMNFLEEGGLAERFLHIEREQIVRLNSLSFLDPVQYVYNPLDYAWEPHQDYVRKYCHSRKEVLFLGMNPGPFGMAQTGVPFGAVQLVRDWLQISGQVFQPACEHPKRPIRGLECPHTEVSGVYIFFTLLLSLLLFTLLRLIHHLEIIQIFLYI</sequence>
<keyword evidence="5" id="KW-1133">Transmembrane helix</keyword>
<keyword evidence="5" id="KW-0472">Membrane</keyword>
<dbReference type="InterPro" id="IPR039134">
    <property type="entry name" value="SMUG1"/>
</dbReference>
<organism evidence="6 7">
    <name type="scientific">Naja naja</name>
    <name type="common">Indian cobra</name>
    <dbReference type="NCBI Taxonomy" id="35670"/>
    <lineage>
        <taxon>Eukaryota</taxon>
        <taxon>Metazoa</taxon>
        <taxon>Chordata</taxon>
        <taxon>Craniata</taxon>
        <taxon>Vertebrata</taxon>
        <taxon>Euteleostomi</taxon>
        <taxon>Lepidosauria</taxon>
        <taxon>Squamata</taxon>
        <taxon>Bifurcata</taxon>
        <taxon>Unidentata</taxon>
        <taxon>Episquamata</taxon>
        <taxon>Toxicofera</taxon>
        <taxon>Serpentes</taxon>
        <taxon>Colubroidea</taxon>
        <taxon>Elapidae</taxon>
        <taxon>Elapinae</taxon>
        <taxon>Naja</taxon>
    </lineage>
</organism>
<dbReference type="PANTHER" id="PTHR13235">
    <property type="entry name" value="SINGLE-STRAND SELECTIVE MONOFUNCTIONAL URACIL DNA GLYCOSYLASE"/>
    <property type="match status" value="1"/>
</dbReference>
<dbReference type="GO" id="GO:0017065">
    <property type="term" value="F:single-strand selective uracil DNA N-glycosylase activity"/>
    <property type="evidence" value="ECO:0007669"/>
    <property type="project" value="InterPro"/>
</dbReference>
<keyword evidence="2" id="KW-0378">Hydrolase</keyword>
<name>A0A8C6XIL4_NAJNA</name>
<dbReference type="Ensembl" id="ENSNNAT00000014929.1">
    <property type="protein sequence ID" value="ENSNNAP00000014240.1"/>
    <property type="gene ID" value="ENSNNAG00000009570.1"/>
</dbReference>
<keyword evidence="7" id="KW-1185">Reference proteome</keyword>
<accession>A0A8C6XIL4</accession>
<dbReference type="SUPFAM" id="SSF52141">
    <property type="entry name" value="Uracil-DNA glycosylase-like"/>
    <property type="match status" value="1"/>
</dbReference>
<keyword evidence="3" id="KW-0238">DNA-binding</keyword>
<keyword evidence="5" id="KW-0812">Transmembrane</keyword>
<evidence type="ECO:0000256" key="5">
    <source>
        <dbReference type="SAM" id="Phobius"/>
    </source>
</evidence>
<dbReference type="GO" id="GO:0006284">
    <property type="term" value="P:base-excision repair"/>
    <property type="evidence" value="ECO:0007669"/>
    <property type="project" value="InterPro"/>
</dbReference>
<dbReference type="OrthoDB" id="408702at2759"/>
<proteinExistence type="predicted"/>
<feature type="transmembrane region" description="Helical" evidence="5">
    <location>
        <begin position="135"/>
        <end position="154"/>
    </location>
</feature>
<protein>
    <submittedName>
        <fullName evidence="6">Single-strand-selective monofunctional uracil-DNA glycosylase 1</fullName>
    </submittedName>
</protein>
<reference evidence="6" key="2">
    <citation type="submission" date="2025-09" db="UniProtKB">
        <authorList>
            <consortium name="Ensembl"/>
        </authorList>
    </citation>
    <scope>IDENTIFICATION</scope>
</reference>
<evidence type="ECO:0000256" key="4">
    <source>
        <dbReference type="ARBA" id="ARBA00023204"/>
    </source>
</evidence>
<evidence type="ECO:0000256" key="1">
    <source>
        <dbReference type="ARBA" id="ARBA00022763"/>
    </source>
</evidence>
<dbReference type="InterPro" id="IPR036895">
    <property type="entry name" value="Uracil-DNA_glycosylase-like_sf"/>
</dbReference>
<gene>
    <name evidence="6" type="primary">SMUG1</name>
</gene>
<evidence type="ECO:0000313" key="6">
    <source>
        <dbReference type="Ensembl" id="ENSNNAP00000014240.1"/>
    </source>
</evidence>
<reference evidence="6" key="1">
    <citation type="submission" date="2025-08" db="UniProtKB">
        <authorList>
            <consortium name="Ensembl"/>
        </authorList>
    </citation>
    <scope>IDENTIFICATION</scope>
</reference>
<keyword evidence="1" id="KW-0227">DNA damage</keyword>
<dbReference type="GO" id="GO:0003677">
    <property type="term" value="F:DNA binding"/>
    <property type="evidence" value="ECO:0007669"/>
    <property type="project" value="UniProtKB-KW"/>
</dbReference>
<evidence type="ECO:0000256" key="3">
    <source>
        <dbReference type="ARBA" id="ARBA00023125"/>
    </source>
</evidence>
<dbReference type="GO" id="GO:0000703">
    <property type="term" value="F:oxidized pyrimidine nucleobase lesion DNA N-glycosylase activity"/>
    <property type="evidence" value="ECO:0007669"/>
    <property type="project" value="TreeGrafter"/>
</dbReference>
<dbReference type="GeneTree" id="ENSGT00390000004897"/>
<keyword evidence="4" id="KW-0234">DNA repair</keyword>
<evidence type="ECO:0000256" key="2">
    <source>
        <dbReference type="ARBA" id="ARBA00022801"/>
    </source>
</evidence>
<dbReference type="AlphaFoldDB" id="A0A8C6XIL4"/>
<dbReference type="Proteomes" id="UP000694559">
    <property type="component" value="Unplaced"/>
</dbReference>
<evidence type="ECO:0000313" key="7">
    <source>
        <dbReference type="Proteomes" id="UP000694559"/>
    </source>
</evidence>